<dbReference type="InterPro" id="IPR006543">
    <property type="entry name" value="Histidinol-phos"/>
</dbReference>
<comment type="subcellular location">
    <subcellularLocation>
        <location evidence="1 7">Cytoplasm</location>
    </subcellularLocation>
</comment>
<feature type="binding site" evidence="10">
    <location>
        <position position="101"/>
    </location>
    <ligand>
        <name>Zn(2+)</name>
        <dbReference type="ChEBI" id="CHEBI:29105"/>
    </ligand>
</feature>
<keyword evidence="4 7" id="KW-0378">Hydrolase</keyword>
<keyword evidence="12" id="KW-1185">Reference proteome</keyword>
<feature type="binding site" evidence="10">
    <location>
        <position position="128"/>
    </location>
    <ligand>
        <name>Mg(2+)</name>
        <dbReference type="ChEBI" id="CHEBI:18420"/>
    </ligand>
</feature>
<comment type="cofactor">
    <cofactor evidence="10">
        <name>Zn(2+)</name>
        <dbReference type="ChEBI" id="CHEBI:29105"/>
    </cofactor>
</comment>
<feature type="site" description="Contributes to substrate recognition" evidence="9">
    <location>
        <position position="102"/>
    </location>
</feature>
<protein>
    <recommendedName>
        <fullName evidence="6 7">D,D-heptose 1,7-bisphosphate phosphatase</fullName>
        <ecNumber evidence="7">3.1.3.-</ecNumber>
    </recommendedName>
</protein>
<reference evidence="11 12" key="1">
    <citation type="submission" date="2018-08" db="EMBL/GenBank/DDBJ databases">
        <title>Genome sequence of Methylocystis hirsuta CSC1, a methanotroph able to accumulate PHAs.</title>
        <authorList>
            <person name="Bordel S."/>
            <person name="Rodriguez E."/>
            <person name="Gancedo J."/>
            <person name="Munoz R."/>
        </authorList>
    </citation>
    <scope>NUCLEOTIDE SEQUENCE [LARGE SCALE GENOMIC DNA]</scope>
    <source>
        <strain evidence="11 12">CSC1</strain>
    </source>
</reference>
<feature type="active site" description="Proton donor" evidence="8">
    <location>
        <position position="13"/>
    </location>
</feature>
<evidence type="ECO:0000256" key="8">
    <source>
        <dbReference type="PIRSR" id="PIRSR004682-1"/>
    </source>
</evidence>
<evidence type="ECO:0000256" key="10">
    <source>
        <dbReference type="PIRSR" id="PIRSR004682-4"/>
    </source>
</evidence>
<comment type="cofactor">
    <cofactor evidence="10">
        <name>Mg(2+)</name>
        <dbReference type="ChEBI" id="CHEBI:18420"/>
    </cofactor>
</comment>
<comment type="caution">
    <text evidence="11">The sequence shown here is derived from an EMBL/GenBank/DDBJ whole genome shotgun (WGS) entry which is preliminary data.</text>
</comment>
<feature type="binding site" evidence="10">
    <location>
        <position position="95"/>
    </location>
    <ligand>
        <name>Zn(2+)</name>
        <dbReference type="ChEBI" id="CHEBI:29105"/>
    </ligand>
</feature>
<dbReference type="Proteomes" id="UP000268623">
    <property type="component" value="Unassembled WGS sequence"/>
</dbReference>
<name>A0A3M9XMU8_9HYPH</name>
<keyword evidence="2 7" id="KW-0963">Cytoplasm</keyword>
<dbReference type="InterPro" id="IPR006549">
    <property type="entry name" value="HAD-SF_hydro_IIIA"/>
</dbReference>
<evidence type="ECO:0000256" key="6">
    <source>
        <dbReference type="ARBA" id="ARBA00031828"/>
    </source>
</evidence>
<keyword evidence="10" id="KW-0460">Magnesium</keyword>
<evidence type="ECO:0000256" key="3">
    <source>
        <dbReference type="ARBA" id="ARBA00022723"/>
    </source>
</evidence>
<dbReference type="Gene3D" id="3.40.50.1000">
    <property type="entry name" value="HAD superfamily/HAD-like"/>
    <property type="match status" value="1"/>
</dbReference>
<dbReference type="OrthoDB" id="9814110at2"/>
<feature type="binding site" evidence="10">
    <location>
        <position position="93"/>
    </location>
    <ligand>
        <name>Zn(2+)</name>
        <dbReference type="ChEBI" id="CHEBI:29105"/>
    </ligand>
</feature>
<dbReference type="InterPro" id="IPR036412">
    <property type="entry name" value="HAD-like_sf"/>
</dbReference>
<dbReference type="PANTHER" id="PTHR42891">
    <property type="entry name" value="D-GLYCERO-BETA-D-MANNO-HEPTOSE-1,7-BISPHOSPHATE 7-PHOSPHATASE"/>
    <property type="match status" value="1"/>
</dbReference>
<feature type="active site" description="Nucleophile" evidence="8">
    <location>
        <position position="11"/>
    </location>
</feature>
<dbReference type="InterPro" id="IPR004446">
    <property type="entry name" value="Heptose_bisP_phosphatase"/>
</dbReference>
<evidence type="ECO:0000313" key="11">
    <source>
        <dbReference type="EMBL" id="RNJ48408.1"/>
    </source>
</evidence>
<evidence type="ECO:0000256" key="4">
    <source>
        <dbReference type="ARBA" id="ARBA00022801"/>
    </source>
</evidence>
<accession>A0A3M9XMU8</accession>
<dbReference type="EC" id="3.1.3.-" evidence="7"/>
<dbReference type="AlphaFoldDB" id="A0A3M9XMU8"/>
<keyword evidence="10" id="KW-0862">Zinc</keyword>
<dbReference type="NCBIfam" id="TIGR01662">
    <property type="entry name" value="HAD-SF-IIIA"/>
    <property type="match status" value="1"/>
</dbReference>
<proteinExistence type="inferred from homology"/>
<feature type="binding site" evidence="10">
    <location>
        <position position="99"/>
    </location>
    <ligand>
        <name>Zn(2+)</name>
        <dbReference type="ChEBI" id="CHEBI:29105"/>
    </ligand>
</feature>
<evidence type="ECO:0000256" key="2">
    <source>
        <dbReference type="ARBA" id="ARBA00022490"/>
    </source>
</evidence>
<sequence length="181" mass="19812">MFGPRRAVFLDRDGVLVVPQFREGRSFAPTTLAEFAIYPDAPSCVARLKEAGFFTVVVSNQPDVGAGRTAREIVDEMSLRLRHAMPLDAIKICCHTSQCACRKPQPGMLLEAARELKLDLKESFMVGDRGSDIEAGAAAGCRTVFIDLGYTAEPPPERPNKIVGSFREAADWILSLPQEDS</sequence>
<dbReference type="GO" id="GO:0046872">
    <property type="term" value="F:metal ion binding"/>
    <property type="evidence" value="ECO:0007669"/>
    <property type="project" value="UniProtKB-KW"/>
</dbReference>
<gene>
    <name evidence="11" type="ORF">D1O30_00975</name>
</gene>
<keyword evidence="5 7" id="KW-0119">Carbohydrate metabolism</keyword>
<evidence type="ECO:0000256" key="1">
    <source>
        <dbReference type="ARBA" id="ARBA00004496"/>
    </source>
</evidence>
<feature type="binding site" evidence="10">
    <location>
        <position position="11"/>
    </location>
    <ligand>
        <name>Mg(2+)</name>
        <dbReference type="ChEBI" id="CHEBI:18420"/>
    </ligand>
</feature>
<dbReference type="GO" id="GO:0016791">
    <property type="term" value="F:phosphatase activity"/>
    <property type="evidence" value="ECO:0007669"/>
    <property type="project" value="InterPro"/>
</dbReference>
<keyword evidence="3 10" id="KW-0479">Metal-binding</keyword>
<dbReference type="Pfam" id="PF13242">
    <property type="entry name" value="Hydrolase_like"/>
    <property type="match status" value="1"/>
</dbReference>
<dbReference type="GO" id="GO:0005737">
    <property type="term" value="C:cytoplasm"/>
    <property type="evidence" value="ECO:0007669"/>
    <property type="project" value="UniProtKB-SubCell"/>
</dbReference>
<feature type="site" description="Stabilizes the phosphoryl group" evidence="9">
    <location>
        <position position="59"/>
    </location>
</feature>
<dbReference type="NCBIfam" id="TIGR01656">
    <property type="entry name" value="Histidinol-ppas"/>
    <property type="match status" value="1"/>
</dbReference>
<evidence type="ECO:0000256" key="7">
    <source>
        <dbReference type="PIRNR" id="PIRNR004682"/>
    </source>
</evidence>
<dbReference type="SUPFAM" id="SSF56784">
    <property type="entry name" value="HAD-like"/>
    <property type="match status" value="1"/>
</dbReference>
<dbReference type="PIRSF" id="PIRSF004682">
    <property type="entry name" value="GmhB"/>
    <property type="match status" value="1"/>
</dbReference>
<evidence type="ECO:0000256" key="9">
    <source>
        <dbReference type="PIRSR" id="PIRSR004682-3"/>
    </source>
</evidence>
<feature type="binding site" evidence="10">
    <location>
        <position position="13"/>
    </location>
    <ligand>
        <name>Mg(2+)</name>
        <dbReference type="ChEBI" id="CHEBI:18420"/>
    </ligand>
</feature>
<evidence type="ECO:0000313" key="12">
    <source>
        <dbReference type="Proteomes" id="UP000268623"/>
    </source>
</evidence>
<evidence type="ECO:0000256" key="5">
    <source>
        <dbReference type="ARBA" id="ARBA00023277"/>
    </source>
</evidence>
<feature type="site" description="Stabilizes the phosphoryl group" evidence="9">
    <location>
        <position position="103"/>
    </location>
</feature>
<dbReference type="PANTHER" id="PTHR42891:SF1">
    <property type="entry name" value="D-GLYCERO-BETA-D-MANNO-HEPTOSE-1,7-BISPHOSPHATE 7-PHOSPHATASE"/>
    <property type="match status" value="1"/>
</dbReference>
<dbReference type="EMBL" id="QWDD01000001">
    <property type="protein sequence ID" value="RNJ48408.1"/>
    <property type="molecule type" value="Genomic_DNA"/>
</dbReference>
<comment type="similarity">
    <text evidence="7">Belongs to the gmhB family.</text>
</comment>
<dbReference type="InterPro" id="IPR023214">
    <property type="entry name" value="HAD_sf"/>
</dbReference>
<dbReference type="GO" id="GO:0005975">
    <property type="term" value="P:carbohydrate metabolic process"/>
    <property type="evidence" value="ECO:0007669"/>
    <property type="project" value="InterPro"/>
</dbReference>
<organism evidence="11 12">
    <name type="scientific">Methylocystis hirsuta</name>
    <dbReference type="NCBI Taxonomy" id="369798"/>
    <lineage>
        <taxon>Bacteria</taxon>
        <taxon>Pseudomonadati</taxon>
        <taxon>Pseudomonadota</taxon>
        <taxon>Alphaproteobacteria</taxon>
        <taxon>Hyphomicrobiales</taxon>
        <taxon>Methylocystaceae</taxon>
        <taxon>Methylocystis</taxon>
    </lineage>
</organism>